<comment type="caution">
    <text evidence="1">The sequence shown here is derived from an EMBL/GenBank/DDBJ whole genome shotgun (WGS) entry which is preliminary data.</text>
</comment>
<reference evidence="1 2" key="1">
    <citation type="journal article" date="2024" name="Nat. Commun.">
        <title>Phylogenomics reveals the evolutionary origins of lichenization in chlorophyte algae.</title>
        <authorList>
            <person name="Puginier C."/>
            <person name="Libourel C."/>
            <person name="Otte J."/>
            <person name="Skaloud P."/>
            <person name="Haon M."/>
            <person name="Grisel S."/>
            <person name="Petersen M."/>
            <person name="Berrin J.G."/>
            <person name="Delaux P.M."/>
            <person name="Dal Grande F."/>
            <person name="Keller J."/>
        </authorList>
    </citation>
    <scope>NUCLEOTIDE SEQUENCE [LARGE SCALE GENOMIC DNA]</scope>
    <source>
        <strain evidence="1 2">SAG 2036</strain>
    </source>
</reference>
<accession>A0AAW1Q1W4</accession>
<evidence type="ECO:0000313" key="2">
    <source>
        <dbReference type="Proteomes" id="UP001465755"/>
    </source>
</evidence>
<proteinExistence type="predicted"/>
<protein>
    <submittedName>
        <fullName evidence="1">Uncharacterized protein</fullName>
    </submittedName>
</protein>
<organism evidence="1 2">
    <name type="scientific">Symbiochloris irregularis</name>
    <dbReference type="NCBI Taxonomy" id="706552"/>
    <lineage>
        <taxon>Eukaryota</taxon>
        <taxon>Viridiplantae</taxon>
        <taxon>Chlorophyta</taxon>
        <taxon>core chlorophytes</taxon>
        <taxon>Trebouxiophyceae</taxon>
        <taxon>Trebouxiales</taxon>
        <taxon>Trebouxiaceae</taxon>
        <taxon>Symbiochloris</taxon>
    </lineage>
</organism>
<sequence>MEPATGEDRDGRGQGRSHDIWACNIICPTSPEERYGGCTEQPSGIPGAGMMGCLILRMLQSVRVLVRLGMPKPSLHGALPVAQGTPEPEDAAALDRIAQQTGALRQALSEVIATIEAAIPAPVPGQNEGVGRVLPPGAASVRGL</sequence>
<dbReference type="Proteomes" id="UP001465755">
    <property type="component" value="Unassembled WGS sequence"/>
</dbReference>
<name>A0AAW1Q1W4_9CHLO</name>
<evidence type="ECO:0000313" key="1">
    <source>
        <dbReference type="EMBL" id="KAK9815057.1"/>
    </source>
</evidence>
<dbReference type="EMBL" id="JALJOQ010000001">
    <property type="protein sequence ID" value="KAK9815057.1"/>
    <property type="molecule type" value="Genomic_DNA"/>
</dbReference>
<gene>
    <name evidence="1" type="ORF">WJX73_006085</name>
</gene>
<keyword evidence="2" id="KW-1185">Reference proteome</keyword>
<dbReference type="AlphaFoldDB" id="A0AAW1Q1W4"/>